<sequence length="463" mass="52354">MGKLTPEQLAGLKKAHEEDQAAMLSKEELEGWAHARLNEYNLKQYQDKLREAIRNHKVPYQGRKVPMIKLMEKVAKEEKTLAVGGYDPGVRGKHEEGHLEEDLLPEERRPGAYKHVLTPDEEELLKLDLFGRGVDMVPQKVLGLWTRAERQYSFGIYGRQSNARVLMCDKWAGKDPALVLDNQQFYDDLMRQAAGMELTIMAHPVKDLELGPMLNDVLQRLYMNMALRAPRLVIEDADLPDGKEANAGKDPAAAGTPVTAEQKQALTQAWEGTLQQSAKEALNELARDFSPERLRLLGMVDNNYRVKAGSHWIFTWGPYGELIGEGITHHKLRDRKTVSLGIWPYPQLTQAVFDTFLGHRPVDATGKRLAGQGVLYVANGFRFEDKPDNERLFYEGPDGQPMVLDEALIPYPQQWDLVQDARDGPMPRLLLNTARSRAVGYCAVRKPGVTSRIGSLFGRLRRR</sequence>
<comment type="similarity">
    <text evidence="1">Belongs to the chalcone isomerase family.</text>
</comment>
<keyword evidence="4" id="KW-1185">Reference proteome</keyword>
<organism evidence="3 4">
    <name type="scientific">Symbiochloris irregularis</name>
    <dbReference type="NCBI Taxonomy" id="706552"/>
    <lineage>
        <taxon>Eukaryota</taxon>
        <taxon>Viridiplantae</taxon>
        <taxon>Chlorophyta</taxon>
        <taxon>core chlorophytes</taxon>
        <taxon>Trebouxiophyceae</taxon>
        <taxon>Trebouxiales</taxon>
        <taxon>Trebouxiaceae</taxon>
        <taxon>Symbiochloris</taxon>
    </lineage>
</organism>
<comment type="caution">
    <text evidence="3">The sequence shown here is derived from an EMBL/GenBank/DDBJ whole genome shotgun (WGS) entry which is preliminary data.</text>
</comment>
<dbReference type="EMBL" id="JALJOQ010000052">
    <property type="protein sequence ID" value="KAK9804178.1"/>
    <property type="molecule type" value="Genomic_DNA"/>
</dbReference>
<proteinExistence type="inferred from homology"/>
<dbReference type="Gene3D" id="1.10.890.20">
    <property type="match status" value="1"/>
</dbReference>
<protein>
    <submittedName>
        <fullName evidence="3">Uncharacterized protein</fullName>
    </submittedName>
</protein>
<evidence type="ECO:0000256" key="1">
    <source>
        <dbReference type="ARBA" id="ARBA00007166"/>
    </source>
</evidence>
<name>A0AAW1P5N1_9CHLO</name>
<evidence type="ECO:0000256" key="2">
    <source>
        <dbReference type="SAM" id="MobiDB-lite"/>
    </source>
</evidence>
<evidence type="ECO:0000313" key="4">
    <source>
        <dbReference type="Proteomes" id="UP001465755"/>
    </source>
</evidence>
<feature type="region of interest" description="Disordered" evidence="2">
    <location>
        <begin position="242"/>
        <end position="262"/>
    </location>
</feature>
<dbReference type="Gene3D" id="3.50.70.10">
    <property type="match status" value="1"/>
</dbReference>
<dbReference type="InterPro" id="IPR016089">
    <property type="entry name" value="Chalcone_isomerase_bundle_sf"/>
</dbReference>
<dbReference type="AlphaFoldDB" id="A0AAW1P5N1"/>
<evidence type="ECO:0000313" key="3">
    <source>
        <dbReference type="EMBL" id="KAK9804178.1"/>
    </source>
</evidence>
<dbReference type="Proteomes" id="UP001465755">
    <property type="component" value="Unassembled WGS sequence"/>
</dbReference>
<dbReference type="InterPro" id="IPR016088">
    <property type="entry name" value="Chalcone_isomerase_3-sand"/>
</dbReference>
<reference evidence="3 4" key="1">
    <citation type="journal article" date="2024" name="Nat. Commun.">
        <title>Phylogenomics reveals the evolutionary origins of lichenization in chlorophyte algae.</title>
        <authorList>
            <person name="Puginier C."/>
            <person name="Libourel C."/>
            <person name="Otte J."/>
            <person name="Skaloud P."/>
            <person name="Haon M."/>
            <person name="Grisel S."/>
            <person name="Petersen M."/>
            <person name="Berrin J.G."/>
            <person name="Delaux P.M."/>
            <person name="Dal Grande F."/>
            <person name="Keller J."/>
        </authorList>
    </citation>
    <scope>NUCLEOTIDE SEQUENCE [LARGE SCALE GENOMIC DNA]</scope>
    <source>
        <strain evidence="3 4">SAG 2036</strain>
    </source>
</reference>
<gene>
    <name evidence="3" type="ORF">WJX73_009313</name>
</gene>
<accession>A0AAW1P5N1</accession>